<dbReference type="InterPro" id="IPR000835">
    <property type="entry name" value="HTH_MarR-typ"/>
</dbReference>
<sequence length="317" mass="34511">MANRMINPEKVVLALKVCHLYYEDGRSQNEIAKQLNISRPTISRLLQFARDQGLVRIEIADPLADIDVVTLQLREKYHLKKVLIGYDISNDTAVINDKLGALAADYLDTIVKNNDSIGISWGMTLDAVANHLHKSDRTGVSVVQLKGSVPASDMNNFANDINEKFSAAFHTNTVNIPLPVIFDAAVTKQIVLKDHFINTIMTAGVNTNIAIFTSGTVRDDAMLFNLGYLDQTEIARLQANSVGDIVSRFLTADGNVADTDINNRTVGIPLAELRNKDYSILVSGSAKKVPSIHAALTGGFANVLITDSTSAKALLSY</sequence>
<dbReference type="GO" id="GO:0003677">
    <property type="term" value="F:DNA binding"/>
    <property type="evidence" value="ECO:0007669"/>
    <property type="project" value="UniProtKB-KW"/>
</dbReference>
<dbReference type="OrthoDB" id="58802at2"/>
<dbReference type="PATRIC" id="fig|1423726.3.peg.303"/>
<proteinExistence type="inferred from homology"/>
<evidence type="ECO:0000313" key="7">
    <source>
        <dbReference type="EMBL" id="KRK40523.1"/>
    </source>
</evidence>
<dbReference type="EMBL" id="AZDA01000011">
    <property type="protein sequence ID" value="KRK40523.1"/>
    <property type="molecule type" value="Genomic_DNA"/>
</dbReference>
<evidence type="ECO:0000256" key="3">
    <source>
        <dbReference type="ARBA" id="ARBA00023125"/>
    </source>
</evidence>
<dbReference type="PANTHER" id="PTHR34294:SF1">
    <property type="entry name" value="TRANSCRIPTIONAL REGULATOR LSRR"/>
    <property type="match status" value="1"/>
</dbReference>
<dbReference type="Proteomes" id="UP000051461">
    <property type="component" value="Unassembled WGS sequence"/>
</dbReference>
<keyword evidence="8" id="KW-1185">Reference proteome</keyword>
<keyword evidence="2" id="KW-0805">Transcription regulation</keyword>
<reference evidence="7 8" key="1">
    <citation type="journal article" date="2015" name="Genome Announc.">
        <title>Expanding the biotechnology potential of lactobacilli through comparative genomics of 213 strains and associated genera.</title>
        <authorList>
            <person name="Sun Z."/>
            <person name="Harris H.M."/>
            <person name="McCann A."/>
            <person name="Guo C."/>
            <person name="Argimon S."/>
            <person name="Zhang W."/>
            <person name="Yang X."/>
            <person name="Jeffery I.B."/>
            <person name="Cooney J.C."/>
            <person name="Kagawa T.F."/>
            <person name="Liu W."/>
            <person name="Song Y."/>
            <person name="Salvetti E."/>
            <person name="Wrobel A."/>
            <person name="Rasinkangas P."/>
            <person name="Parkhill J."/>
            <person name="Rea M.C."/>
            <person name="O'Sullivan O."/>
            <person name="Ritari J."/>
            <person name="Douillard F.P."/>
            <person name="Paul Ross R."/>
            <person name="Yang R."/>
            <person name="Briner A.E."/>
            <person name="Felis G.E."/>
            <person name="de Vos W.M."/>
            <person name="Barrangou R."/>
            <person name="Klaenhammer T.R."/>
            <person name="Caufield P.W."/>
            <person name="Cui Y."/>
            <person name="Zhang H."/>
            <person name="O'Toole P.W."/>
        </authorList>
    </citation>
    <scope>NUCLEOTIDE SEQUENCE [LARGE SCALE GENOMIC DNA]</scope>
    <source>
        <strain evidence="7 8">DSM 20003</strain>
    </source>
</reference>
<dbReference type="Gene3D" id="1.10.10.60">
    <property type="entry name" value="Homeodomain-like"/>
    <property type="match status" value="1"/>
</dbReference>
<dbReference type="GO" id="GO:0003700">
    <property type="term" value="F:DNA-binding transcription factor activity"/>
    <property type="evidence" value="ECO:0007669"/>
    <property type="project" value="InterPro"/>
</dbReference>
<keyword evidence="3" id="KW-0238">DNA-binding</keyword>
<evidence type="ECO:0000259" key="5">
    <source>
        <dbReference type="Pfam" id="PF04198"/>
    </source>
</evidence>
<dbReference type="SUPFAM" id="SSF100950">
    <property type="entry name" value="NagB/RpiA/CoA transferase-like"/>
    <property type="match status" value="1"/>
</dbReference>
<protein>
    <submittedName>
        <fullName evidence="7">Deoxyribonucleoside regulator</fullName>
    </submittedName>
</protein>
<keyword evidence="4" id="KW-0804">Transcription</keyword>
<evidence type="ECO:0000313" key="8">
    <source>
        <dbReference type="Proteomes" id="UP000051461"/>
    </source>
</evidence>
<dbReference type="InterPro" id="IPR051054">
    <property type="entry name" value="SorC_transcr_regulators"/>
</dbReference>
<dbReference type="RefSeq" id="WP_155797827.1">
    <property type="nucleotide sequence ID" value="NZ_AZDA01000011.1"/>
</dbReference>
<dbReference type="Pfam" id="PF12802">
    <property type="entry name" value="MarR_2"/>
    <property type="match status" value="1"/>
</dbReference>
<comment type="caution">
    <text evidence="7">The sequence shown here is derived from an EMBL/GenBank/DDBJ whole genome shotgun (WGS) entry which is preliminary data.</text>
</comment>
<comment type="similarity">
    <text evidence="1">Belongs to the SorC transcriptional regulatory family.</text>
</comment>
<name>A0A0R1H1S0_9LACO</name>
<feature type="domain" description="HTH marR-type" evidence="6">
    <location>
        <begin position="19"/>
        <end position="58"/>
    </location>
</feature>
<evidence type="ECO:0000256" key="2">
    <source>
        <dbReference type="ARBA" id="ARBA00023015"/>
    </source>
</evidence>
<dbReference type="STRING" id="1423726.FC07_GL000294"/>
<dbReference type="AlphaFoldDB" id="A0A0R1H1S0"/>
<evidence type="ECO:0000259" key="6">
    <source>
        <dbReference type="Pfam" id="PF12802"/>
    </source>
</evidence>
<dbReference type="Gene3D" id="3.40.50.1360">
    <property type="match status" value="1"/>
</dbReference>
<dbReference type="InterPro" id="IPR037171">
    <property type="entry name" value="NagB/RpiA_transferase-like"/>
</dbReference>
<evidence type="ECO:0000256" key="4">
    <source>
        <dbReference type="ARBA" id="ARBA00023163"/>
    </source>
</evidence>
<dbReference type="InterPro" id="IPR009057">
    <property type="entry name" value="Homeodomain-like_sf"/>
</dbReference>
<dbReference type="SUPFAM" id="SSF46689">
    <property type="entry name" value="Homeodomain-like"/>
    <property type="match status" value="1"/>
</dbReference>
<organism evidence="7 8">
    <name type="scientific">Loigolactobacillus bifermentans DSM 20003</name>
    <dbReference type="NCBI Taxonomy" id="1423726"/>
    <lineage>
        <taxon>Bacteria</taxon>
        <taxon>Bacillati</taxon>
        <taxon>Bacillota</taxon>
        <taxon>Bacilli</taxon>
        <taxon>Lactobacillales</taxon>
        <taxon>Lactobacillaceae</taxon>
        <taxon>Loigolactobacillus</taxon>
    </lineage>
</organism>
<dbReference type="InterPro" id="IPR007324">
    <property type="entry name" value="Sugar-bd_dom_put"/>
</dbReference>
<gene>
    <name evidence="7" type="ORF">FC07_GL000294</name>
</gene>
<feature type="domain" description="Sugar-binding" evidence="5">
    <location>
        <begin position="71"/>
        <end position="316"/>
    </location>
</feature>
<accession>A0A0R1H1S0</accession>
<dbReference type="PANTHER" id="PTHR34294">
    <property type="entry name" value="TRANSCRIPTIONAL REGULATOR-RELATED"/>
    <property type="match status" value="1"/>
</dbReference>
<dbReference type="Pfam" id="PF04198">
    <property type="entry name" value="Sugar-bind"/>
    <property type="match status" value="1"/>
</dbReference>
<dbReference type="GO" id="GO:0006352">
    <property type="term" value="P:DNA-templated transcription initiation"/>
    <property type="evidence" value="ECO:0007669"/>
    <property type="project" value="InterPro"/>
</dbReference>
<evidence type="ECO:0000256" key="1">
    <source>
        <dbReference type="ARBA" id="ARBA00010466"/>
    </source>
</evidence>
<dbReference type="GO" id="GO:0030246">
    <property type="term" value="F:carbohydrate binding"/>
    <property type="evidence" value="ECO:0007669"/>
    <property type="project" value="InterPro"/>
</dbReference>